<name>A0AAN9UEY9_9PEZI</name>
<dbReference type="Pfam" id="PF02453">
    <property type="entry name" value="Reticulon"/>
    <property type="match status" value="1"/>
</dbReference>
<accession>A0AAN9UEY9</accession>
<dbReference type="AlphaFoldDB" id="A0AAN9UEY9"/>
<feature type="transmembrane region" description="Helical" evidence="7">
    <location>
        <begin position="176"/>
        <end position="200"/>
    </location>
</feature>
<organism evidence="9 10">
    <name type="scientific">Diatrype stigma</name>
    <dbReference type="NCBI Taxonomy" id="117547"/>
    <lineage>
        <taxon>Eukaryota</taxon>
        <taxon>Fungi</taxon>
        <taxon>Dikarya</taxon>
        <taxon>Ascomycota</taxon>
        <taxon>Pezizomycotina</taxon>
        <taxon>Sordariomycetes</taxon>
        <taxon>Xylariomycetidae</taxon>
        <taxon>Xylariales</taxon>
        <taxon>Diatrypaceae</taxon>
        <taxon>Diatrype</taxon>
    </lineage>
</organism>
<dbReference type="InterPro" id="IPR003388">
    <property type="entry name" value="Reticulon"/>
</dbReference>
<dbReference type="EMBL" id="JAKJXP020000112">
    <property type="protein sequence ID" value="KAK7745120.1"/>
    <property type="molecule type" value="Genomic_DNA"/>
</dbReference>
<keyword evidence="5 7" id="KW-0472">Membrane</keyword>
<feature type="compositionally biased region" description="Polar residues" evidence="6">
    <location>
        <begin position="336"/>
        <end position="353"/>
    </location>
</feature>
<gene>
    <name evidence="9" type="ORF">SLS62_009919</name>
</gene>
<keyword evidence="3" id="KW-0256">Endoplasmic reticulum</keyword>
<evidence type="ECO:0000256" key="1">
    <source>
        <dbReference type="ARBA" id="ARBA00004477"/>
    </source>
</evidence>
<proteinExistence type="predicted"/>
<evidence type="ECO:0000256" key="6">
    <source>
        <dbReference type="SAM" id="MobiDB-lite"/>
    </source>
</evidence>
<evidence type="ECO:0000256" key="4">
    <source>
        <dbReference type="ARBA" id="ARBA00022989"/>
    </source>
</evidence>
<keyword evidence="10" id="KW-1185">Reference proteome</keyword>
<keyword evidence="4 7" id="KW-1133">Transmembrane helix</keyword>
<feature type="region of interest" description="Disordered" evidence="6">
    <location>
        <begin position="336"/>
        <end position="391"/>
    </location>
</feature>
<feature type="transmembrane region" description="Helical" evidence="7">
    <location>
        <begin position="71"/>
        <end position="89"/>
    </location>
</feature>
<evidence type="ECO:0000313" key="10">
    <source>
        <dbReference type="Proteomes" id="UP001320420"/>
    </source>
</evidence>
<comment type="subcellular location">
    <subcellularLocation>
        <location evidence="1">Endoplasmic reticulum membrane</location>
        <topology evidence="1">Multi-pass membrane protein</topology>
    </subcellularLocation>
</comment>
<evidence type="ECO:0000256" key="2">
    <source>
        <dbReference type="ARBA" id="ARBA00022692"/>
    </source>
</evidence>
<feature type="transmembrane region" description="Helical" evidence="7">
    <location>
        <begin position="95"/>
        <end position="114"/>
    </location>
</feature>
<keyword evidence="2 7" id="KW-0812">Transmembrane</keyword>
<comment type="caution">
    <text evidence="9">The sequence shown here is derived from an EMBL/GenBank/DDBJ whole genome shotgun (WGS) entry which is preliminary data.</text>
</comment>
<evidence type="ECO:0000256" key="3">
    <source>
        <dbReference type="ARBA" id="ARBA00022824"/>
    </source>
</evidence>
<dbReference type="GO" id="GO:0005789">
    <property type="term" value="C:endoplasmic reticulum membrane"/>
    <property type="evidence" value="ECO:0007669"/>
    <property type="project" value="UniProtKB-SubCell"/>
</dbReference>
<evidence type="ECO:0000256" key="5">
    <source>
        <dbReference type="ARBA" id="ARBA00023136"/>
    </source>
</evidence>
<feature type="domain" description="Reticulon" evidence="8">
    <location>
        <begin position="65"/>
        <end position="203"/>
    </location>
</feature>
<protein>
    <recommendedName>
        <fullName evidence="8">Reticulon domain-containing protein</fullName>
    </recommendedName>
</protein>
<evidence type="ECO:0000259" key="8">
    <source>
        <dbReference type="Pfam" id="PF02453"/>
    </source>
</evidence>
<reference evidence="9 10" key="1">
    <citation type="submission" date="2024-02" db="EMBL/GenBank/DDBJ databases">
        <title>De novo assembly and annotation of 12 fungi associated with fruit tree decline syndrome in Ontario, Canada.</title>
        <authorList>
            <person name="Sulman M."/>
            <person name="Ellouze W."/>
            <person name="Ilyukhin E."/>
        </authorList>
    </citation>
    <scope>NUCLEOTIDE SEQUENCE [LARGE SCALE GENOMIC DNA]</scope>
    <source>
        <strain evidence="9 10">M11/M66-122</strain>
    </source>
</reference>
<sequence>MSDQGYVVMPVRADGAQQQNPDEFASAIQKSLHEKLHPGEHQATKPEDGPLKKVMANQDSLYKYISWEDPFRTLGSYLGLLSLLLGVHYLHPTQLFLKIGATGLGAVSFLSLVSRATKSDFFARLRPEYKQVPESTLNATLKDIHDLVQYSVVQAQKVVWGEDIEKTFGAFFGVTALFWLIKVVSPFGLAILGLTSLYIAPLVSSPRGRQVAQDAKVRAQELANATAENAKGIAQDGKAKAAELSSKAQQTAGNLSASAQQTAADTKQRVGFAAQNGQQTAADTYNQAKGTAAELSNQARETAPRVAGTATEHARQLPNLGANALNSASDTVGSSLGIGSQKYGNDSRFSNTDGGHHDSSNRYATVGQPVTKVEPKVTVDGTIPRYDQTRT</sequence>
<evidence type="ECO:0000313" key="9">
    <source>
        <dbReference type="EMBL" id="KAK7745120.1"/>
    </source>
</evidence>
<dbReference type="Proteomes" id="UP001320420">
    <property type="component" value="Unassembled WGS sequence"/>
</dbReference>
<evidence type="ECO:0000256" key="7">
    <source>
        <dbReference type="SAM" id="Phobius"/>
    </source>
</evidence>